<protein>
    <recommendedName>
        <fullName evidence="5">Serine-rich protein</fullName>
    </recommendedName>
</protein>
<feature type="region of interest" description="Disordered" evidence="1">
    <location>
        <begin position="1"/>
        <end position="94"/>
    </location>
</feature>
<gene>
    <name evidence="3" type="ORF">K458DRAFT_440218</name>
</gene>
<dbReference type="Proteomes" id="UP000799291">
    <property type="component" value="Unassembled WGS sequence"/>
</dbReference>
<evidence type="ECO:0008006" key="5">
    <source>
        <dbReference type="Google" id="ProtNLM"/>
    </source>
</evidence>
<evidence type="ECO:0000256" key="1">
    <source>
        <dbReference type="SAM" id="MobiDB-lite"/>
    </source>
</evidence>
<dbReference type="AlphaFoldDB" id="A0A6G1JDK4"/>
<evidence type="ECO:0000313" key="4">
    <source>
        <dbReference type="Proteomes" id="UP000799291"/>
    </source>
</evidence>
<feature type="compositionally biased region" description="Polar residues" evidence="1">
    <location>
        <begin position="130"/>
        <end position="139"/>
    </location>
</feature>
<dbReference type="OrthoDB" id="4153178at2759"/>
<feature type="compositionally biased region" description="Low complexity" evidence="1">
    <location>
        <begin position="288"/>
        <end position="305"/>
    </location>
</feature>
<feature type="region of interest" description="Disordered" evidence="1">
    <location>
        <begin position="522"/>
        <end position="583"/>
    </location>
</feature>
<proteinExistence type="predicted"/>
<sequence length="750" mass="81349">MSASASRRSSASDSPVSSPLSHAPKFFPPKTRNVSPARRPLHDRSNSQTNQFSGPTIRVVEDPGTDVYSKTPFPSQPSQILPPRNAPGYAFERQGYGVSDQTSVANVVAKIEAGQTLVPKPLQHKKAIRHSTSTSTSEADTLVASSFSPSSSRFSQGSTPPSSPAPDTLFGKEKGLEILEEVPSLPQRSTIRAVTPSTSSSTEAPLDSALTPRASGAPLASTGSAASPTQRIVSHQRGSSNTSLNQSSGKGHQHTRSSGSYKKKQASSNNTAPLRPESKASAQSFAYSDNSYSSERPRSSSQPSPTLHEARTATLASGVRVLYPVVRAPSASSLWAESQDLPTITSRMNNRTSQVHHWSSQLSTIPSESERGSRSIERASHSLSARSHSQSHDGNGASARDDQGLSGRAFVPRRRQTVGSVSSSDNVSANSAESSVAMPLPLFSPITGPSNDGRESDELHDTISPLQSPPLRKKRSGFLRRHDSDSRSTASSRPSSSQSDLSTFVASTLPTWARVYYRRGERASLGAPESSTDSDSIRIGTAQSGRTDTPSDGHFPLSIYRPRNRPHQRMSHPETMSLSDDSEEPNVYVIGPARRNLHQPFSPRLRPDRRSQARLSAWKAPSLDENLGSMLFSRQNRQVLLFCLGFIFPFGKLLACCMRMSPVHEYRTNTPKAWMIASFLSLPPDPEMSQLPTPSQMDLERQFARELGPVEDKSHQKAQWWRNLNRIMSGLGTLLIGVIIALAILASKMS</sequence>
<evidence type="ECO:0000256" key="2">
    <source>
        <dbReference type="SAM" id="Phobius"/>
    </source>
</evidence>
<feature type="compositionally biased region" description="Low complexity" evidence="1">
    <location>
        <begin position="1"/>
        <end position="23"/>
    </location>
</feature>
<keyword evidence="4" id="KW-1185">Reference proteome</keyword>
<feature type="transmembrane region" description="Helical" evidence="2">
    <location>
        <begin position="639"/>
        <end position="658"/>
    </location>
</feature>
<feature type="compositionally biased region" description="Polar residues" evidence="1">
    <location>
        <begin position="346"/>
        <end position="366"/>
    </location>
</feature>
<keyword evidence="2" id="KW-1133">Transmembrane helix</keyword>
<evidence type="ECO:0000313" key="3">
    <source>
        <dbReference type="EMBL" id="KAF2688644.1"/>
    </source>
</evidence>
<feature type="region of interest" description="Disordered" evidence="1">
    <location>
        <begin position="346"/>
        <end position="502"/>
    </location>
</feature>
<feature type="compositionally biased region" description="Basic and acidic residues" evidence="1">
    <location>
        <begin position="452"/>
        <end position="461"/>
    </location>
</feature>
<accession>A0A6G1JDK4</accession>
<feature type="compositionally biased region" description="Low complexity" evidence="1">
    <location>
        <begin position="420"/>
        <end position="437"/>
    </location>
</feature>
<feature type="compositionally biased region" description="Basic residues" evidence="1">
    <location>
        <begin position="251"/>
        <end position="265"/>
    </location>
</feature>
<feature type="compositionally biased region" description="Low complexity" evidence="1">
    <location>
        <begin position="145"/>
        <end position="160"/>
    </location>
</feature>
<feature type="compositionally biased region" description="Basic and acidic residues" evidence="1">
    <location>
        <begin position="368"/>
        <end position="380"/>
    </location>
</feature>
<feature type="compositionally biased region" description="Polar residues" evidence="1">
    <location>
        <begin position="186"/>
        <end position="203"/>
    </location>
</feature>
<feature type="compositionally biased region" description="Polar residues" evidence="1">
    <location>
        <begin position="541"/>
        <end position="550"/>
    </location>
</feature>
<keyword evidence="2" id="KW-0472">Membrane</keyword>
<dbReference type="EMBL" id="MU005573">
    <property type="protein sequence ID" value="KAF2688644.1"/>
    <property type="molecule type" value="Genomic_DNA"/>
</dbReference>
<feature type="compositionally biased region" description="Low complexity" evidence="1">
    <location>
        <begin position="487"/>
        <end position="502"/>
    </location>
</feature>
<keyword evidence="2" id="KW-0812">Transmembrane</keyword>
<feature type="transmembrane region" description="Helical" evidence="2">
    <location>
        <begin position="727"/>
        <end position="746"/>
    </location>
</feature>
<organism evidence="3 4">
    <name type="scientific">Lentithecium fluviatile CBS 122367</name>
    <dbReference type="NCBI Taxonomy" id="1168545"/>
    <lineage>
        <taxon>Eukaryota</taxon>
        <taxon>Fungi</taxon>
        <taxon>Dikarya</taxon>
        <taxon>Ascomycota</taxon>
        <taxon>Pezizomycotina</taxon>
        <taxon>Dothideomycetes</taxon>
        <taxon>Pleosporomycetidae</taxon>
        <taxon>Pleosporales</taxon>
        <taxon>Massarineae</taxon>
        <taxon>Lentitheciaceae</taxon>
        <taxon>Lentithecium</taxon>
    </lineage>
</organism>
<reference evidence="3" key="1">
    <citation type="journal article" date="2020" name="Stud. Mycol.">
        <title>101 Dothideomycetes genomes: a test case for predicting lifestyles and emergence of pathogens.</title>
        <authorList>
            <person name="Haridas S."/>
            <person name="Albert R."/>
            <person name="Binder M."/>
            <person name="Bloem J."/>
            <person name="Labutti K."/>
            <person name="Salamov A."/>
            <person name="Andreopoulos B."/>
            <person name="Baker S."/>
            <person name="Barry K."/>
            <person name="Bills G."/>
            <person name="Bluhm B."/>
            <person name="Cannon C."/>
            <person name="Castanera R."/>
            <person name="Culley D."/>
            <person name="Daum C."/>
            <person name="Ezra D."/>
            <person name="Gonzalez J."/>
            <person name="Henrissat B."/>
            <person name="Kuo A."/>
            <person name="Liang C."/>
            <person name="Lipzen A."/>
            <person name="Lutzoni F."/>
            <person name="Magnuson J."/>
            <person name="Mondo S."/>
            <person name="Nolan M."/>
            <person name="Ohm R."/>
            <person name="Pangilinan J."/>
            <person name="Park H.-J."/>
            <person name="Ramirez L."/>
            <person name="Alfaro M."/>
            <person name="Sun H."/>
            <person name="Tritt A."/>
            <person name="Yoshinaga Y."/>
            <person name="Zwiers L.-H."/>
            <person name="Turgeon B."/>
            <person name="Goodwin S."/>
            <person name="Spatafora J."/>
            <person name="Crous P."/>
            <person name="Grigoriev I."/>
        </authorList>
    </citation>
    <scope>NUCLEOTIDE SEQUENCE</scope>
    <source>
        <strain evidence="3">CBS 122367</strain>
    </source>
</reference>
<feature type="region of interest" description="Disordered" evidence="1">
    <location>
        <begin position="122"/>
        <end position="319"/>
    </location>
</feature>
<feature type="compositionally biased region" description="Polar residues" evidence="1">
    <location>
        <begin position="221"/>
        <end position="250"/>
    </location>
</feature>
<name>A0A6G1JDK4_9PLEO</name>